<keyword evidence="1" id="KW-0472">Membrane</keyword>
<organism evidence="2 3">
    <name type="scientific">Podospora bellae-mahoneyi</name>
    <dbReference type="NCBI Taxonomy" id="2093777"/>
    <lineage>
        <taxon>Eukaryota</taxon>
        <taxon>Fungi</taxon>
        <taxon>Dikarya</taxon>
        <taxon>Ascomycota</taxon>
        <taxon>Pezizomycotina</taxon>
        <taxon>Sordariomycetes</taxon>
        <taxon>Sordariomycetidae</taxon>
        <taxon>Sordariales</taxon>
        <taxon>Podosporaceae</taxon>
        <taxon>Podospora</taxon>
    </lineage>
</organism>
<name>A0ABR0FC66_9PEZI</name>
<sequence length="256" mass="28997">MKATTVNTSLTPISAPGSSRVSRPFVNEITNIVHEANLRGTANGYHAGCFYYAGQSFGHKGKTCPSPESFRAVEFSFETTSSYDLRRPKKMEEVIARKIGIIWGFLPYEICLMIAPYLVREYSTGRLHAQWPSSRRVVSANQQLETSRTIWARYIDIGGVEYVYDLSNKKEEHHRKVFDPATTSNADALHVLEDYLGVRNLVVPNSKEKQLQSSSTSIHAEEGAWWRVLSPFPPTLAIEYDVWCLFLQSTVKLRLC</sequence>
<comment type="caution">
    <text evidence="2">The sequence shown here is derived from an EMBL/GenBank/DDBJ whole genome shotgun (WGS) entry which is preliminary data.</text>
</comment>
<protein>
    <submittedName>
        <fullName evidence="2">Uncharacterized protein</fullName>
    </submittedName>
</protein>
<evidence type="ECO:0000313" key="2">
    <source>
        <dbReference type="EMBL" id="KAK4640527.1"/>
    </source>
</evidence>
<dbReference type="RefSeq" id="XP_062729503.1">
    <property type="nucleotide sequence ID" value="XM_062880651.1"/>
</dbReference>
<keyword evidence="1" id="KW-1133">Transmembrane helix</keyword>
<accession>A0ABR0FC66</accession>
<gene>
    <name evidence="2" type="ORF">QC761_601953</name>
</gene>
<feature type="transmembrane region" description="Helical" evidence="1">
    <location>
        <begin position="99"/>
        <end position="119"/>
    </location>
</feature>
<evidence type="ECO:0000313" key="3">
    <source>
        <dbReference type="Proteomes" id="UP001322138"/>
    </source>
</evidence>
<dbReference type="Proteomes" id="UP001322138">
    <property type="component" value="Unassembled WGS sequence"/>
</dbReference>
<proteinExistence type="predicted"/>
<keyword evidence="1" id="KW-0812">Transmembrane</keyword>
<dbReference type="GeneID" id="87900133"/>
<dbReference type="EMBL" id="JAFFGZ010000008">
    <property type="protein sequence ID" value="KAK4640527.1"/>
    <property type="molecule type" value="Genomic_DNA"/>
</dbReference>
<keyword evidence="3" id="KW-1185">Reference proteome</keyword>
<evidence type="ECO:0000256" key="1">
    <source>
        <dbReference type="SAM" id="Phobius"/>
    </source>
</evidence>
<reference evidence="2 3" key="1">
    <citation type="journal article" date="2023" name="bioRxiv">
        <title>High-quality genome assemblies of four members of thePodospora anserinaspecies complex.</title>
        <authorList>
            <person name="Ament-Velasquez S.L."/>
            <person name="Vogan A.A."/>
            <person name="Wallerman O."/>
            <person name="Hartmann F."/>
            <person name="Gautier V."/>
            <person name="Silar P."/>
            <person name="Giraud T."/>
            <person name="Johannesson H."/>
        </authorList>
    </citation>
    <scope>NUCLEOTIDE SEQUENCE [LARGE SCALE GENOMIC DNA]</scope>
    <source>
        <strain evidence="2 3">CBS 112042</strain>
    </source>
</reference>